<feature type="compositionally biased region" description="Low complexity" evidence="9">
    <location>
        <begin position="15"/>
        <end position="65"/>
    </location>
</feature>
<keyword evidence="6 12" id="KW-0675">Receptor</keyword>
<evidence type="ECO:0000256" key="2">
    <source>
        <dbReference type="ARBA" id="ARBA00022692"/>
    </source>
</evidence>
<evidence type="ECO:0000256" key="7">
    <source>
        <dbReference type="ARBA" id="ARBA00023180"/>
    </source>
</evidence>
<gene>
    <name evidence="12" type="ORF">SCF082_LOCUS13290</name>
</gene>
<dbReference type="PANTHER" id="PTHR10519">
    <property type="entry name" value="GABA-B RECEPTOR"/>
    <property type="match status" value="1"/>
</dbReference>
<sequence length="666" mass="71113">LKDCFLSEPEDTAHPTVSPTRAPSATPSAAPTTAEPTRSPSAAPTTPGPTDSPTETVTEPTEEPTTPQPTTPQPTESPVVGPTTPSPSRAPSSSPTKAPSTMSPTGSPTIDTVLFCKLITEQSECAGFTFCVWTKTNDVESCKATSQVRPENEPEDDGGLEWVSVVATLIAILGLLAAVASLLFVHVHQTKPVMVLGGVKFLKLLCVGAMLLNIGVFFYAFPPKSTGLCVVRKWWFDLAFVFTFSILLVKMWRVWRLVYAEKRVEDHAMFRMMAGLFLVYVFLLVLWAAADPPDAVYDPVEDLYSCDSGTTGFVFLVISYVFMAGLIVAAIVLAASVYVLGSLIGESKQILFVVNNVVVFGILNAIIAGSGYAEDVMGVLVFAFSVFWCTSLGLAVLLWSKYEKLGMTKQELQEIARQKMATSSGGPSSQGSPPDTYNTATSGNTGLAEQVEMKKVGPAGVDRQRMFRHGSDTFSGRLAKTDDEFYNFFPSKSYTENAGAIHMADLDGPATGGTSFNGSRTEEVAPVRLPPRPNVLERASSARSVGSRSRSPHSAQSSKSPGSGYTDAQRYSFPHLDSLSSGRDTPSSFKSSLDNDAPTPGDNADKSSSAATDGSNASAVVIANGFKIGQVGDWEEYVHRETGESFWVSIETGAISNKAPGDVTIV</sequence>
<accession>A0ABP0JQB4</accession>
<evidence type="ECO:0000313" key="13">
    <source>
        <dbReference type="Proteomes" id="UP001642464"/>
    </source>
</evidence>
<feature type="compositionally biased region" description="Polar residues" evidence="9">
    <location>
        <begin position="435"/>
        <end position="447"/>
    </location>
</feature>
<feature type="compositionally biased region" description="Low complexity" evidence="9">
    <location>
        <begin position="423"/>
        <end position="434"/>
    </location>
</feature>
<feature type="transmembrane region" description="Helical" evidence="10">
    <location>
        <begin position="234"/>
        <end position="252"/>
    </location>
</feature>
<feature type="transmembrane region" description="Helical" evidence="10">
    <location>
        <begin position="310"/>
        <end position="340"/>
    </location>
</feature>
<evidence type="ECO:0000256" key="9">
    <source>
        <dbReference type="SAM" id="MobiDB-lite"/>
    </source>
</evidence>
<feature type="transmembrane region" description="Helical" evidence="10">
    <location>
        <begin position="352"/>
        <end position="373"/>
    </location>
</feature>
<evidence type="ECO:0000256" key="10">
    <source>
        <dbReference type="SAM" id="Phobius"/>
    </source>
</evidence>
<dbReference type="Pfam" id="PF00003">
    <property type="entry name" value="7tm_3"/>
    <property type="match status" value="1"/>
</dbReference>
<evidence type="ECO:0000256" key="5">
    <source>
        <dbReference type="ARBA" id="ARBA00023136"/>
    </source>
</evidence>
<comment type="caution">
    <text evidence="12">The sequence shown here is derived from an EMBL/GenBank/DDBJ whole genome shotgun (WGS) entry which is preliminary data.</text>
</comment>
<feature type="transmembrane region" description="Helical" evidence="10">
    <location>
        <begin position="379"/>
        <end position="399"/>
    </location>
</feature>
<feature type="region of interest" description="Disordered" evidence="9">
    <location>
        <begin position="416"/>
        <end position="448"/>
    </location>
</feature>
<dbReference type="InterPro" id="IPR017978">
    <property type="entry name" value="GPCR_3_C"/>
</dbReference>
<feature type="compositionally biased region" description="Low complexity" evidence="9">
    <location>
        <begin position="73"/>
        <end position="105"/>
    </location>
</feature>
<keyword evidence="4" id="KW-0297">G-protein coupled receptor</keyword>
<evidence type="ECO:0000313" key="12">
    <source>
        <dbReference type="EMBL" id="CAK9016661.1"/>
    </source>
</evidence>
<proteinExistence type="predicted"/>
<keyword evidence="8" id="KW-0807">Transducer</keyword>
<dbReference type="PROSITE" id="PS50259">
    <property type="entry name" value="G_PROTEIN_RECEP_F3_4"/>
    <property type="match status" value="1"/>
</dbReference>
<feature type="region of interest" description="Disordered" evidence="9">
    <location>
        <begin position="511"/>
        <end position="614"/>
    </location>
</feature>
<feature type="compositionally biased region" description="Low complexity" evidence="9">
    <location>
        <begin position="538"/>
        <end position="564"/>
    </location>
</feature>
<feature type="domain" description="G-protein coupled receptors family 3 profile" evidence="11">
    <location>
        <begin position="163"/>
        <end position="392"/>
    </location>
</feature>
<feature type="region of interest" description="Disordered" evidence="9">
    <location>
        <begin position="1"/>
        <end position="106"/>
    </location>
</feature>
<keyword evidence="3 10" id="KW-1133">Transmembrane helix</keyword>
<keyword evidence="5 10" id="KW-0472">Membrane</keyword>
<feature type="transmembrane region" description="Helical" evidence="10">
    <location>
        <begin position="201"/>
        <end position="222"/>
    </location>
</feature>
<protein>
    <submittedName>
        <fullName evidence="12">Gamma-aminobutyric acid type B receptor subunit 2 (GABA-B receptor 2) (GABA-B-R2) (GABA-BR2) (GABABR2) (Gb2) (G-protein coupled receptor 51) (HG20)</fullName>
    </submittedName>
</protein>
<dbReference type="Proteomes" id="UP001642464">
    <property type="component" value="Unassembled WGS sequence"/>
</dbReference>
<evidence type="ECO:0000256" key="6">
    <source>
        <dbReference type="ARBA" id="ARBA00023170"/>
    </source>
</evidence>
<evidence type="ECO:0000256" key="3">
    <source>
        <dbReference type="ARBA" id="ARBA00022989"/>
    </source>
</evidence>
<evidence type="ECO:0000256" key="1">
    <source>
        <dbReference type="ARBA" id="ARBA00004141"/>
    </source>
</evidence>
<evidence type="ECO:0000256" key="4">
    <source>
        <dbReference type="ARBA" id="ARBA00023040"/>
    </source>
</evidence>
<reference evidence="12 13" key="1">
    <citation type="submission" date="2024-02" db="EMBL/GenBank/DDBJ databases">
        <authorList>
            <person name="Chen Y."/>
            <person name="Shah S."/>
            <person name="Dougan E. K."/>
            <person name="Thang M."/>
            <person name="Chan C."/>
        </authorList>
    </citation>
    <scope>NUCLEOTIDE SEQUENCE [LARGE SCALE GENOMIC DNA]</scope>
</reference>
<keyword evidence="2 10" id="KW-0812">Transmembrane</keyword>
<feature type="transmembrane region" description="Helical" evidence="10">
    <location>
        <begin position="273"/>
        <end position="290"/>
    </location>
</feature>
<organism evidence="12 13">
    <name type="scientific">Durusdinium trenchii</name>
    <dbReference type="NCBI Taxonomy" id="1381693"/>
    <lineage>
        <taxon>Eukaryota</taxon>
        <taxon>Sar</taxon>
        <taxon>Alveolata</taxon>
        <taxon>Dinophyceae</taxon>
        <taxon>Suessiales</taxon>
        <taxon>Symbiodiniaceae</taxon>
        <taxon>Durusdinium</taxon>
    </lineage>
</organism>
<evidence type="ECO:0000259" key="11">
    <source>
        <dbReference type="PROSITE" id="PS50259"/>
    </source>
</evidence>
<feature type="transmembrane region" description="Helical" evidence="10">
    <location>
        <begin position="162"/>
        <end position="185"/>
    </location>
</feature>
<dbReference type="EMBL" id="CAXAMM010008195">
    <property type="protein sequence ID" value="CAK9016661.1"/>
    <property type="molecule type" value="Genomic_DNA"/>
</dbReference>
<evidence type="ECO:0000256" key="8">
    <source>
        <dbReference type="ARBA" id="ARBA00023224"/>
    </source>
</evidence>
<keyword evidence="7" id="KW-0325">Glycoprotein</keyword>
<keyword evidence="13" id="KW-1185">Reference proteome</keyword>
<feature type="compositionally biased region" description="Polar residues" evidence="9">
    <location>
        <begin position="578"/>
        <end position="594"/>
    </location>
</feature>
<dbReference type="PANTHER" id="PTHR10519:SF20">
    <property type="entry name" value="G-PROTEIN COUPLED RECEPTOR 156-RELATED"/>
    <property type="match status" value="1"/>
</dbReference>
<feature type="non-terminal residue" evidence="12">
    <location>
        <position position="1"/>
    </location>
</feature>
<name>A0ABP0JQB4_9DINO</name>
<dbReference type="InterPro" id="IPR002455">
    <property type="entry name" value="GPCR3_GABA-B"/>
</dbReference>
<comment type="subcellular location">
    <subcellularLocation>
        <location evidence="1">Membrane</location>
        <topology evidence="1">Multi-pass membrane protein</topology>
    </subcellularLocation>
</comment>